<dbReference type="OrthoDB" id="9798430at2"/>
<keyword evidence="2" id="KW-0560">Oxidoreductase</keyword>
<dbReference type="EMBL" id="FYEH01000011">
    <property type="protein sequence ID" value="SNB74014.1"/>
    <property type="molecule type" value="Genomic_DNA"/>
</dbReference>
<keyword evidence="3" id="KW-1185">Reference proteome</keyword>
<dbReference type="SUPFAM" id="SSF54593">
    <property type="entry name" value="Glyoxalase/Bleomycin resistance protein/Dihydroxybiphenyl dioxygenase"/>
    <property type="match status" value="1"/>
</dbReference>
<dbReference type="InterPro" id="IPR004360">
    <property type="entry name" value="Glyas_Fos-R_dOase_dom"/>
</dbReference>
<sequence length="139" mass="15253">MAAPKLGNVLETGLYVQDLAKARHFYETVMGLEPMFLDERLCAYPLGRGSVLLIFQQGTTNVPAPTPGGTIPPHEGSGQLHYAFAIAAADLDAWRRHLASFAVPIESEVTWPEGATSLYFRDPDQHLVELTTPGIWANY</sequence>
<dbReference type="PANTHER" id="PTHR21366">
    <property type="entry name" value="GLYOXALASE FAMILY PROTEIN"/>
    <property type="match status" value="1"/>
</dbReference>
<dbReference type="PROSITE" id="PS51819">
    <property type="entry name" value="VOC"/>
    <property type="match status" value="1"/>
</dbReference>
<dbReference type="GO" id="GO:0051213">
    <property type="term" value="F:dioxygenase activity"/>
    <property type="evidence" value="ECO:0007669"/>
    <property type="project" value="UniProtKB-KW"/>
</dbReference>
<gene>
    <name evidence="2" type="ORF">SAMN07250955_11159</name>
</gene>
<organism evidence="2 3">
    <name type="scientific">Arboricoccus pini</name>
    <dbReference type="NCBI Taxonomy" id="1963835"/>
    <lineage>
        <taxon>Bacteria</taxon>
        <taxon>Pseudomonadati</taxon>
        <taxon>Pseudomonadota</taxon>
        <taxon>Alphaproteobacteria</taxon>
        <taxon>Geminicoccales</taxon>
        <taxon>Geminicoccaceae</taxon>
        <taxon>Arboricoccus</taxon>
    </lineage>
</organism>
<evidence type="ECO:0000313" key="3">
    <source>
        <dbReference type="Proteomes" id="UP000197065"/>
    </source>
</evidence>
<dbReference type="RefSeq" id="WP_088562261.1">
    <property type="nucleotide sequence ID" value="NZ_FYEH01000011.1"/>
</dbReference>
<dbReference type="InterPro" id="IPR050383">
    <property type="entry name" value="GlyoxalaseI/FosfomycinResist"/>
</dbReference>
<keyword evidence="2" id="KW-0223">Dioxygenase</keyword>
<name>A0A212RN72_9PROT</name>
<proteinExistence type="predicted"/>
<evidence type="ECO:0000313" key="2">
    <source>
        <dbReference type="EMBL" id="SNB74014.1"/>
    </source>
</evidence>
<feature type="domain" description="VOC" evidence="1">
    <location>
        <begin position="5"/>
        <end position="133"/>
    </location>
</feature>
<dbReference type="Pfam" id="PF00903">
    <property type="entry name" value="Glyoxalase"/>
    <property type="match status" value="1"/>
</dbReference>
<accession>A0A212RN72</accession>
<dbReference type="InterPro" id="IPR029068">
    <property type="entry name" value="Glyas_Bleomycin-R_OHBP_Dase"/>
</dbReference>
<evidence type="ECO:0000259" key="1">
    <source>
        <dbReference type="PROSITE" id="PS51819"/>
    </source>
</evidence>
<reference evidence="2 3" key="1">
    <citation type="submission" date="2017-06" db="EMBL/GenBank/DDBJ databases">
        <authorList>
            <person name="Kim H.J."/>
            <person name="Triplett B.A."/>
        </authorList>
    </citation>
    <scope>NUCLEOTIDE SEQUENCE [LARGE SCALE GENOMIC DNA]</scope>
    <source>
        <strain evidence="2 3">B29T1</strain>
    </source>
</reference>
<dbReference type="Gene3D" id="3.10.180.10">
    <property type="entry name" value="2,3-Dihydroxybiphenyl 1,2-Dioxygenase, domain 1"/>
    <property type="match status" value="1"/>
</dbReference>
<dbReference type="InterPro" id="IPR037523">
    <property type="entry name" value="VOC_core"/>
</dbReference>
<protein>
    <submittedName>
        <fullName evidence="2">Glyoxalase/Bleomycin resistance protein/Dioxygenase superfamily protein</fullName>
    </submittedName>
</protein>
<dbReference type="Proteomes" id="UP000197065">
    <property type="component" value="Unassembled WGS sequence"/>
</dbReference>
<dbReference type="PANTHER" id="PTHR21366:SF22">
    <property type="entry name" value="VOC DOMAIN-CONTAINING PROTEIN"/>
    <property type="match status" value="1"/>
</dbReference>
<dbReference type="AlphaFoldDB" id="A0A212RN72"/>